<feature type="region of interest" description="Disordered" evidence="1">
    <location>
        <begin position="263"/>
        <end position="282"/>
    </location>
</feature>
<dbReference type="AlphaFoldDB" id="A0A7J6QY95"/>
<evidence type="ECO:0000313" key="4">
    <source>
        <dbReference type="Proteomes" id="UP000553632"/>
    </source>
</evidence>
<evidence type="ECO:0000313" key="2">
    <source>
        <dbReference type="EMBL" id="KAF4698051.1"/>
    </source>
</evidence>
<evidence type="ECO:0000313" key="5">
    <source>
        <dbReference type="Proteomes" id="UP000574390"/>
    </source>
</evidence>
<reference evidence="4 5" key="1">
    <citation type="submission" date="2020-04" db="EMBL/GenBank/DDBJ databases">
        <title>Perkinsus olseni comparative genomics.</title>
        <authorList>
            <person name="Bogema D.R."/>
        </authorList>
    </citation>
    <scope>NUCLEOTIDE SEQUENCE [LARGE SCALE GENOMIC DNA]</scope>
    <source>
        <strain evidence="2">ATCC PRA-205</strain>
        <strain evidence="3 4">ATCC PRA-207</strain>
    </source>
</reference>
<feature type="non-terminal residue" evidence="3">
    <location>
        <position position="282"/>
    </location>
</feature>
<dbReference type="OMA" id="MRLQIMA"/>
<feature type="non-terminal residue" evidence="3">
    <location>
        <position position="1"/>
    </location>
</feature>
<keyword evidence="4" id="KW-1185">Reference proteome</keyword>
<organism evidence="3 4">
    <name type="scientific">Perkinsus olseni</name>
    <name type="common">Perkinsus atlanticus</name>
    <dbReference type="NCBI Taxonomy" id="32597"/>
    <lineage>
        <taxon>Eukaryota</taxon>
        <taxon>Sar</taxon>
        <taxon>Alveolata</taxon>
        <taxon>Perkinsozoa</taxon>
        <taxon>Perkinsea</taxon>
        <taxon>Perkinsida</taxon>
        <taxon>Perkinsidae</taxon>
        <taxon>Perkinsus</taxon>
    </lineage>
</organism>
<name>A0A7J6QY95_PEROL</name>
<dbReference type="Proteomes" id="UP000574390">
    <property type="component" value="Unassembled WGS sequence"/>
</dbReference>
<sequence length="282" mass="29958">ANSLSARLPTLVPKLRMDMWIPGDAQPCPVCRGGGKGSKTKAVSADKLSARSLDRVGSTTGLGGSSRELLAGGLPSTPDVAEDGMPFPVFDAVDLEVRSKDWGGSASRGVRLGTLREIRPNTSGYDMRMQILTAGMVPKNVKVKLMLQVCKDAESPPEERELADDARFGYLCRHPKLAKLWVSKVDAESVTPSPTPTVTSAPSCEPPAKAKRLSTTSTAAERRNRRSLRAEGGLVMTVVRKRLPGGRMNRSEEEGVVADVPEAMAGSNNNGTTTTAGGALRF</sequence>
<comment type="caution">
    <text evidence="3">The sequence shown here is derived from an EMBL/GenBank/DDBJ whole genome shotgun (WGS) entry which is preliminary data.</text>
</comment>
<dbReference type="Proteomes" id="UP000553632">
    <property type="component" value="Unassembled WGS sequence"/>
</dbReference>
<feature type="region of interest" description="Disordered" evidence="1">
    <location>
        <begin position="189"/>
        <end position="230"/>
    </location>
</feature>
<feature type="compositionally biased region" description="Low complexity" evidence="1">
    <location>
        <begin position="189"/>
        <end position="203"/>
    </location>
</feature>
<evidence type="ECO:0000256" key="1">
    <source>
        <dbReference type="SAM" id="MobiDB-lite"/>
    </source>
</evidence>
<dbReference type="EMBL" id="JABANM010035420">
    <property type="protein sequence ID" value="KAF4698051.1"/>
    <property type="molecule type" value="Genomic_DNA"/>
</dbReference>
<gene>
    <name evidence="2" type="ORF">FOZ62_009951</name>
    <name evidence="3" type="ORF">FOZ63_010876</name>
</gene>
<evidence type="ECO:0000313" key="3">
    <source>
        <dbReference type="EMBL" id="KAF4713303.1"/>
    </source>
</evidence>
<protein>
    <submittedName>
        <fullName evidence="3">Uncharacterized protein</fullName>
    </submittedName>
</protein>
<proteinExistence type="predicted"/>
<dbReference type="EMBL" id="JABANO010029588">
    <property type="protein sequence ID" value="KAF4713303.1"/>
    <property type="molecule type" value="Genomic_DNA"/>
</dbReference>
<accession>A0A7J6QY95</accession>